<feature type="domain" description="SpoVT-AbrB" evidence="2">
    <location>
        <begin position="2"/>
        <end position="48"/>
    </location>
</feature>
<dbReference type="Pfam" id="PF04014">
    <property type="entry name" value="MazE_antitoxin"/>
    <property type="match status" value="1"/>
</dbReference>
<dbReference type="KEGG" id="bts:Btus_2203"/>
<evidence type="ECO:0000259" key="2">
    <source>
        <dbReference type="PROSITE" id="PS51740"/>
    </source>
</evidence>
<name>D5WRS8_KYRT2</name>
<keyword evidence="4" id="KW-1185">Reference proteome</keyword>
<proteinExistence type="predicted"/>
<dbReference type="NCBIfam" id="TIGR01439">
    <property type="entry name" value="lp_hng_hel_AbrB"/>
    <property type="match status" value="1"/>
</dbReference>
<dbReference type="EMBL" id="CP002017">
    <property type="protein sequence ID" value="ADG06880.1"/>
    <property type="molecule type" value="Genomic_DNA"/>
</dbReference>
<dbReference type="HOGENOM" id="CLU_158484_2_0_9"/>
<dbReference type="Gene3D" id="2.10.260.10">
    <property type="match status" value="1"/>
</dbReference>
<evidence type="ECO:0000313" key="4">
    <source>
        <dbReference type="Proteomes" id="UP000002368"/>
    </source>
</evidence>
<dbReference type="SMART" id="SM00966">
    <property type="entry name" value="SpoVT_AbrB"/>
    <property type="match status" value="1"/>
</dbReference>
<dbReference type="STRING" id="562970.Btus_2203"/>
<sequence>MPATRTMSTKGQVVIPIEVRRMLNIQPGDEVVFSVNESGEVIMTVKKKTKLADLIGILPPGNNNERDFDAVREKARRTMSVRKHTAKED</sequence>
<evidence type="ECO:0000313" key="3">
    <source>
        <dbReference type="EMBL" id="ADG06880.1"/>
    </source>
</evidence>
<dbReference type="PROSITE" id="PS51740">
    <property type="entry name" value="SPOVT_ABRB"/>
    <property type="match status" value="1"/>
</dbReference>
<evidence type="ECO:0000256" key="1">
    <source>
        <dbReference type="PROSITE-ProRule" id="PRU01076"/>
    </source>
</evidence>
<reference evidence="3 4" key="1">
    <citation type="journal article" date="2011" name="Stand. Genomic Sci.">
        <title>Complete genome sequence of the thermophilic, hydrogen-oxidizing Bacillus tusciae type strain (T2) and reclassification in the new genus, Kyrpidia gen. nov. as Kyrpidia tusciae comb. nov. and emendation of the family Alicyclobacillaceae da Costa and Rainey, 2010.</title>
        <authorList>
            <person name="Klenk H.P."/>
            <person name="Lapidus A."/>
            <person name="Chertkov O."/>
            <person name="Copeland A."/>
            <person name="Del Rio T.G."/>
            <person name="Nolan M."/>
            <person name="Lucas S."/>
            <person name="Chen F."/>
            <person name="Tice H."/>
            <person name="Cheng J.F."/>
            <person name="Han C."/>
            <person name="Bruce D."/>
            <person name="Goodwin L."/>
            <person name="Pitluck S."/>
            <person name="Pati A."/>
            <person name="Ivanova N."/>
            <person name="Mavromatis K."/>
            <person name="Daum C."/>
            <person name="Chen A."/>
            <person name="Palaniappan K."/>
            <person name="Chang Y.J."/>
            <person name="Land M."/>
            <person name="Hauser L."/>
            <person name="Jeffries C.D."/>
            <person name="Detter J.C."/>
            <person name="Rohde M."/>
            <person name="Abt B."/>
            <person name="Pukall R."/>
            <person name="Goker M."/>
            <person name="Bristow J."/>
            <person name="Markowitz V."/>
            <person name="Hugenholtz P."/>
            <person name="Eisen J.A."/>
        </authorList>
    </citation>
    <scope>NUCLEOTIDE SEQUENCE [LARGE SCALE GENOMIC DNA]</scope>
    <source>
        <strain evidence="3 4">DSM 2912</strain>
    </source>
</reference>
<dbReference type="InterPro" id="IPR037914">
    <property type="entry name" value="SpoVT-AbrB_sf"/>
</dbReference>
<dbReference type="GO" id="GO:0003677">
    <property type="term" value="F:DNA binding"/>
    <property type="evidence" value="ECO:0007669"/>
    <property type="project" value="UniProtKB-UniRule"/>
</dbReference>
<dbReference type="Proteomes" id="UP000002368">
    <property type="component" value="Chromosome"/>
</dbReference>
<organism evidence="3 4">
    <name type="scientific">Kyrpidia tusciae (strain DSM 2912 / NBRC 15312 / T2)</name>
    <name type="common">Bacillus tusciae</name>
    <dbReference type="NCBI Taxonomy" id="562970"/>
    <lineage>
        <taxon>Bacteria</taxon>
        <taxon>Bacillati</taxon>
        <taxon>Bacillota</taxon>
        <taxon>Bacilli</taxon>
        <taxon>Bacillales</taxon>
        <taxon>Alicyclobacillaceae</taxon>
        <taxon>Kyrpidia</taxon>
    </lineage>
</organism>
<dbReference type="SUPFAM" id="SSF89447">
    <property type="entry name" value="AbrB/MazE/MraZ-like"/>
    <property type="match status" value="1"/>
</dbReference>
<dbReference type="eggNOG" id="COG2002">
    <property type="taxonomic scope" value="Bacteria"/>
</dbReference>
<dbReference type="InterPro" id="IPR007159">
    <property type="entry name" value="SpoVT-AbrB_dom"/>
</dbReference>
<dbReference type="AlphaFoldDB" id="D5WRS8"/>
<gene>
    <name evidence="3" type="ordered locus">Btus_2203</name>
</gene>
<keyword evidence="1" id="KW-0238">DNA-binding</keyword>
<protein>
    <submittedName>
        <fullName evidence="3">Transcriptional regulator, AbrB family</fullName>
    </submittedName>
</protein>
<accession>D5WRS8</accession>
<dbReference type="RefSeq" id="WP_013076163.1">
    <property type="nucleotide sequence ID" value="NC_014098.1"/>
</dbReference>